<reference evidence="9 10" key="1">
    <citation type="submission" date="2014-07" db="EMBL/GenBank/DDBJ databases">
        <authorList>
            <person name="McCorrison J."/>
            <person name="Sanka R."/>
            <person name="Torralba M."/>
            <person name="Gillis M."/>
            <person name="Haft D.H."/>
            <person name="Methe B."/>
            <person name="Sutton G."/>
            <person name="Nelson K.E."/>
        </authorList>
    </citation>
    <scope>NUCLEOTIDE SEQUENCE [LARGE SCALE GENOMIC DNA]</scope>
    <source>
        <strain evidence="9 10">DNF00058</strain>
    </source>
</reference>
<gene>
    <name evidence="9" type="ORF">HMPREF9302_06995</name>
</gene>
<evidence type="ECO:0000256" key="7">
    <source>
        <dbReference type="ARBA" id="ARBA00024033"/>
    </source>
</evidence>
<comment type="similarity">
    <text evidence="7">Belongs to the glycosyltransferase 87 family.</text>
</comment>
<evidence type="ECO:0000313" key="10">
    <source>
        <dbReference type="Proteomes" id="UP000029614"/>
    </source>
</evidence>
<dbReference type="InterPro" id="IPR018584">
    <property type="entry name" value="GT87"/>
</dbReference>
<keyword evidence="4 8" id="KW-0812">Transmembrane</keyword>
<feature type="transmembrane region" description="Helical" evidence="8">
    <location>
        <begin position="259"/>
        <end position="277"/>
    </location>
</feature>
<evidence type="ECO:0000256" key="3">
    <source>
        <dbReference type="ARBA" id="ARBA00022679"/>
    </source>
</evidence>
<evidence type="ECO:0000256" key="5">
    <source>
        <dbReference type="ARBA" id="ARBA00022989"/>
    </source>
</evidence>
<comment type="caution">
    <text evidence="9">The sequence shown here is derived from an EMBL/GenBank/DDBJ whole genome shotgun (WGS) entry which is preliminary data.</text>
</comment>
<feature type="transmembrane region" description="Helical" evidence="8">
    <location>
        <begin position="123"/>
        <end position="156"/>
    </location>
</feature>
<feature type="transmembrane region" description="Helical" evidence="8">
    <location>
        <begin position="93"/>
        <end position="111"/>
    </location>
</feature>
<feature type="transmembrane region" description="Helical" evidence="8">
    <location>
        <begin position="284"/>
        <end position="302"/>
    </location>
</feature>
<keyword evidence="2" id="KW-1003">Cell membrane</keyword>
<dbReference type="RefSeq" id="WP_036856004.1">
    <property type="nucleotide sequence ID" value="NZ_JRNU01000035.1"/>
</dbReference>
<name>A0A096AWQ4_9BACT</name>
<dbReference type="Pfam" id="PF09594">
    <property type="entry name" value="GT87"/>
    <property type="match status" value="1"/>
</dbReference>
<accession>A0A096AWQ4</accession>
<feature type="transmembrane region" description="Helical" evidence="8">
    <location>
        <begin position="332"/>
        <end position="349"/>
    </location>
</feature>
<sequence length="406" mass="46595">MNMIIKHIKTFFSRPFFSDKRTLLAVWVLIGILSWAFKFTRQHNNFEIFRGVYWHTVQGTSLYEAYPKEYFDVNHYGPFFSLVIAPFAIMPDWLGMLFWCVGLSLVLFVAVSRSNMKHNEKIFLFWFCAHSLSTALFMQQFNVAIAAIIIGAFYMIENKRDFWAAFLIMLGTFVKLYGIVGLAFFFFSKQKGKFLLSLLFWAVIMFVAPMLISSPAYILGQYQEWFTNLIEKNGENIGSIAQNISALGLVRRISGNNTYSDLWLILPSLLLFALPYLRINQYKYLGFRLSLLASVLLFVVLFSTGSESSSYIIALCGVSFWWCSAPSKRGKWGVALLVFVFMISGFGSSDLYPPCIKRGLIQQYALKALPCLIVWLRLCYEMMVYDYKGAPALSPQQHIPDDVLSH</sequence>
<feature type="transmembrane region" description="Helical" evidence="8">
    <location>
        <begin position="361"/>
        <end position="380"/>
    </location>
</feature>
<dbReference type="OrthoDB" id="1070018at2"/>
<evidence type="ECO:0000256" key="1">
    <source>
        <dbReference type="ARBA" id="ARBA00004651"/>
    </source>
</evidence>
<keyword evidence="3" id="KW-0808">Transferase</keyword>
<evidence type="ECO:0000256" key="2">
    <source>
        <dbReference type="ARBA" id="ARBA00022475"/>
    </source>
</evidence>
<dbReference type="Proteomes" id="UP000029614">
    <property type="component" value="Unassembled WGS sequence"/>
</dbReference>
<feature type="transmembrane region" description="Helical" evidence="8">
    <location>
        <begin position="162"/>
        <end position="187"/>
    </location>
</feature>
<evidence type="ECO:0000256" key="4">
    <source>
        <dbReference type="ARBA" id="ARBA00022692"/>
    </source>
</evidence>
<organism evidence="9 10">
    <name type="scientific">Prevotella amnii DNF00058</name>
    <dbReference type="NCBI Taxonomy" id="1401066"/>
    <lineage>
        <taxon>Bacteria</taxon>
        <taxon>Pseudomonadati</taxon>
        <taxon>Bacteroidota</taxon>
        <taxon>Bacteroidia</taxon>
        <taxon>Bacteroidales</taxon>
        <taxon>Prevotellaceae</taxon>
        <taxon>Prevotella</taxon>
    </lineage>
</organism>
<dbReference type="GO" id="GO:0005886">
    <property type="term" value="C:plasma membrane"/>
    <property type="evidence" value="ECO:0007669"/>
    <property type="project" value="UniProtKB-SubCell"/>
</dbReference>
<protein>
    <submittedName>
        <fullName evidence="9">Membrane protein</fullName>
    </submittedName>
</protein>
<keyword evidence="6 8" id="KW-0472">Membrane</keyword>
<keyword evidence="5 8" id="KW-1133">Transmembrane helix</keyword>
<evidence type="ECO:0000256" key="8">
    <source>
        <dbReference type="SAM" id="Phobius"/>
    </source>
</evidence>
<dbReference type="AlphaFoldDB" id="A0A096AWQ4"/>
<evidence type="ECO:0000313" key="9">
    <source>
        <dbReference type="EMBL" id="KGF51508.1"/>
    </source>
</evidence>
<proteinExistence type="inferred from homology"/>
<dbReference type="GO" id="GO:0016758">
    <property type="term" value="F:hexosyltransferase activity"/>
    <property type="evidence" value="ECO:0007669"/>
    <property type="project" value="InterPro"/>
</dbReference>
<evidence type="ECO:0000256" key="6">
    <source>
        <dbReference type="ARBA" id="ARBA00023136"/>
    </source>
</evidence>
<dbReference type="EMBL" id="JRNU01000035">
    <property type="protein sequence ID" value="KGF51508.1"/>
    <property type="molecule type" value="Genomic_DNA"/>
</dbReference>
<comment type="subcellular location">
    <subcellularLocation>
        <location evidence="1">Cell membrane</location>
        <topology evidence="1">Multi-pass membrane protein</topology>
    </subcellularLocation>
</comment>
<feature type="transmembrane region" description="Helical" evidence="8">
    <location>
        <begin position="308"/>
        <end position="325"/>
    </location>
</feature>
<feature type="transmembrane region" description="Helical" evidence="8">
    <location>
        <begin position="194"/>
        <end position="218"/>
    </location>
</feature>
<keyword evidence="10" id="KW-1185">Reference proteome</keyword>